<gene>
    <name evidence="2" type="ORF">HDID_LOCUS7052</name>
</gene>
<evidence type="ECO:0000313" key="2">
    <source>
        <dbReference type="EMBL" id="VDL59370.1"/>
    </source>
</evidence>
<proteinExistence type="predicted"/>
<feature type="region of interest" description="Disordered" evidence="1">
    <location>
        <begin position="1"/>
        <end position="34"/>
    </location>
</feature>
<organism evidence="4">
    <name type="scientific">Hymenolepis diminuta</name>
    <name type="common">Rat tapeworm</name>
    <dbReference type="NCBI Taxonomy" id="6216"/>
    <lineage>
        <taxon>Eukaryota</taxon>
        <taxon>Metazoa</taxon>
        <taxon>Spiralia</taxon>
        <taxon>Lophotrochozoa</taxon>
        <taxon>Platyhelminthes</taxon>
        <taxon>Cestoda</taxon>
        <taxon>Eucestoda</taxon>
        <taxon>Cyclophyllidea</taxon>
        <taxon>Hymenolepididae</taxon>
        <taxon>Hymenolepis</taxon>
    </lineage>
</organism>
<evidence type="ECO:0000256" key="1">
    <source>
        <dbReference type="SAM" id="MobiDB-lite"/>
    </source>
</evidence>
<dbReference type="WBParaSite" id="HDID_0000705401-mRNA-1">
    <property type="protein sequence ID" value="HDID_0000705401-mRNA-1"/>
    <property type="gene ID" value="HDID_0000705401"/>
</dbReference>
<reference evidence="2 3" key="2">
    <citation type="submission" date="2018-11" db="EMBL/GenBank/DDBJ databases">
        <authorList>
            <consortium name="Pathogen Informatics"/>
        </authorList>
    </citation>
    <scope>NUCLEOTIDE SEQUENCE [LARGE SCALE GENOMIC DNA]</scope>
</reference>
<evidence type="ECO:0000313" key="3">
    <source>
        <dbReference type="Proteomes" id="UP000274504"/>
    </source>
</evidence>
<sequence length="98" mass="11173">MKFHNRPSAPISDSFTHLPTSLPHMNDPDSDELEIEEAEEPEIIKVRVTGIDWQKGVANTSRIPEFTERLVRLPIPETLPDPNSMHIFVQFQVILALT</sequence>
<dbReference type="EMBL" id="UYSG01010899">
    <property type="protein sequence ID" value="VDL59370.1"/>
    <property type="molecule type" value="Genomic_DNA"/>
</dbReference>
<name>A0A0R3SPW8_HYMDI</name>
<dbReference type="OrthoDB" id="6274470at2759"/>
<reference evidence="4" key="1">
    <citation type="submission" date="2017-02" db="UniProtKB">
        <authorList>
            <consortium name="WormBaseParasite"/>
        </authorList>
    </citation>
    <scope>IDENTIFICATION</scope>
</reference>
<accession>A0A0R3SPW8</accession>
<dbReference type="AlphaFoldDB" id="A0A0R3SPW8"/>
<dbReference type="Proteomes" id="UP000274504">
    <property type="component" value="Unassembled WGS sequence"/>
</dbReference>
<evidence type="ECO:0000313" key="4">
    <source>
        <dbReference type="WBParaSite" id="HDID_0000705401-mRNA-1"/>
    </source>
</evidence>
<protein>
    <submittedName>
        <fullName evidence="4">Kinesin motor domain-containing protein</fullName>
    </submittedName>
</protein>